<evidence type="ECO:0000313" key="3">
    <source>
        <dbReference type="WBParaSite" id="PTRK_0000906900.1"/>
    </source>
</evidence>
<dbReference type="Proteomes" id="UP000038045">
    <property type="component" value="Unplaced"/>
</dbReference>
<accession>A0A0N4ZLB6</accession>
<feature type="compositionally biased region" description="Basic residues" evidence="1">
    <location>
        <begin position="612"/>
        <end position="622"/>
    </location>
</feature>
<dbReference type="AlphaFoldDB" id="A0A0N4ZLB6"/>
<dbReference type="WBParaSite" id="PTRK_0000906900.1">
    <property type="protein sequence ID" value="PTRK_0000906900.1"/>
    <property type="gene ID" value="PTRK_0000906900"/>
</dbReference>
<proteinExistence type="predicted"/>
<feature type="region of interest" description="Disordered" evidence="1">
    <location>
        <begin position="510"/>
        <end position="542"/>
    </location>
</feature>
<evidence type="ECO:0000313" key="2">
    <source>
        <dbReference type="Proteomes" id="UP000038045"/>
    </source>
</evidence>
<feature type="region of interest" description="Disordered" evidence="1">
    <location>
        <begin position="286"/>
        <end position="319"/>
    </location>
</feature>
<name>A0A0N4ZLB6_PARTI</name>
<evidence type="ECO:0000256" key="1">
    <source>
        <dbReference type="SAM" id="MobiDB-lite"/>
    </source>
</evidence>
<feature type="compositionally biased region" description="Basic and acidic residues" evidence="1">
    <location>
        <begin position="533"/>
        <end position="542"/>
    </location>
</feature>
<keyword evidence="2" id="KW-1185">Reference proteome</keyword>
<protein>
    <submittedName>
        <fullName evidence="3">PE-PGRS family protein</fullName>
    </submittedName>
</protein>
<feature type="region of interest" description="Disordered" evidence="1">
    <location>
        <begin position="592"/>
        <end position="622"/>
    </location>
</feature>
<feature type="compositionally biased region" description="Basic and acidic residues" evidence="1">
    <location>
        <begin position="510"/>
        <end position="523"/>
    </location>
</feature>
<reference evidence="3" key="1">
    <citation type="submission" date="2017-02" db="UniProtKB">
        <authorList>
            <consortium name="WormBaseParasite"/>
        </authorList>
    </citation>
    <scope>IDENTIFICATION</scope>
</reference>
<organism evidence="2 3">
    <name type="scientific">Parastrongyloides trichosuri</name>
    <name type="common">Possum-specific nematode worm</name>
    <dbReference type="NCBI Taxonomy" id="131310"/>
    <lineage>
        <taxon>Eukaryota</taxon>
        <taxon>Metazoa</taxon>
        <taxon>Ecdysozoa</taxon>
        <taxon>Nematoda</taxon>
        <taxon>Chromadorea</taxon>
        <taxon>Rhabditida</taxon>
        <taxon>Tylenchina</taxon>
        <taxon>Panagrolaimomorpha</taxon>
        <taxon>Strongyloidoidea</taxon>
        <taxon>Strongyloididae</taxon>
        <taxon>Parastrongyloides</taxon>
    </lineage>
</organism>
<sequence>MKAGSGRASRGQGAVQIGAAVAEEAPGRAVAIQEVQVEGVHQHALLPIQALDQIAAMIGDEGVAVVGLACIRHLLVADAVGADDRHDVGHGVTLHGAPPRGGGVQGGVMRLAADGGGVEQNLRAQQRHAAGALGEPLVPADADADAAEAGVPDLEAGVAGAEVVLLLIAGAVRNMALAIDAHQLAVCVDHHQAVEIVRSLALEDGDGQYDAQLPGHRLKLGHGRMLAPRIGGAEPLLFLRDAEVRPLEQLRRQDDLSALGRRLTDESDGLVDVRLHVLAVGGLDGGEMEGTAARQGGDRRQGDDLAIGEDSGQGLAGQTGGHLIAIGRHDDSAVRDQEVHMAGRNRALVLVQDQARRRDAQHPDRATGGVGHGRERLGGFVIDFGVGVLGAETDRAGDDAGRDEAGQVVDVAVGMVVQQAVAQPQHLPGAQGLGEGGFGRFFGPAGVAVAVQHALARGQHRALAVMIHGAAFQNEVMAGQGDARLFADLVGDLIIVRQVVLAAPAVEDEGLGRRRSGAEDRPRVAQPDVAETSGHDSDAGHASEARLSVGQGLVIADHQLDLFAARPGQGAHQGLDLGLGRFEVVFPQIGMAGPADPHRAMRRPLSGDRQGHGRSHGPKTST</sequence>